<keyword evidence="3" id="KW-1185">Reference proteome</keyword>
<dbReference type="Proteomes" id="UP000187526">
    <property type="component" value="Unassembled WGS sequence"/>
</dbReference>
<name>A0A1R1I2Z7_9RHOO</name>
<dbReference type="PROSITE" id="PS51832">
    <property type="entry name" value="HD_GYP"/>
    <property type="match status" value="1"/>
</dbReference>
<dbReference type="Pfam" id="PF13487">
    <property type="entry name" value="HD_5"/>
    <property type="match status" value="1"/>
</dbReference>
<dbReference type="AlphaFoldDB" id="A0A1R1I2Z7"/>
<dbReference type="RefSeq" id="WP_076095611.1">
    <property type="nucleotide sequence ID" value="NZ_MTHD01000004.1"/>
</dbReference>
<sequence length="436" mass="49710">MEILPVAELKIGMFVVEPDCPWTEFSFALQGFVISTPEQVDIFQRKCRFVQIDRSRSLNEHYAEPKARIDRPLRSSPLPVAQPADDDSTIVRRPPIFSAEQVERQRRRRNFLEFLHGQEGDAHVQALGRELSYIEPRYDSLLKALQQTFQQVTAELHFDFGNVREGVRDVAGSLQRNPDAVMWLLRLKSVDQYSFDHAMDVSIHALLLGGHVGWRGQRLLELGVAGLLQDIGKTQVPPELLSKTDPLTGEEQYLVRSHVASSLEILMRQSNLPSDVLQIVSRHHERWDGSGYPQRLRFEQIGLAAEIAGLVDSFCAMLRNKPYRTAIGHQQALEELFKLRDKQFNPVLMEQFVQCVGLYPIGTLVEFSSGEVGVVIQQNRVQRSRPRVLLMLDTGKEPVRSYRVIDLRKPEFDAVRIIRALPNDAYGLSANDYYLG</sequence>
<evidence type="ECO:0000313" key="3">
    <source>
        <dbReference type="Proteomes" id="UP000187526"/>
    </source>
</evidence>
<dbReference type="PANTHER" id="PTHR43155:SF2">
    <property type="entry name" value="CYCLIC DI-GMP PHOSPHODIESTERASE PA4108"/>
    <property type="match status" value="1"/>
</dbReference>
<dbReference type="Pfam" id="PF11871">
    <property type="entry name" value="DUF3391"/>
    <property type="match status" value="1"/>
</dbReference>
<evidence type="ECO:0000259" key="1">
    <source>
        <dbReference type="PROSITE" id="PS51832"/>
    </source>
</evidence>
<dbReference type="InterPro" id="IPR003607">
    <property type="entry name" value="HD/PDEase_dom"/>
</dbReference>
<protein>
    <recommendedName>
        <fullName evidence="1">HD-GYP domain-containing protein</fullName>
    </recommendedName>
</protein>
<dbReference type="EMBL" id="MTHD01000004">
    <property type="protein sequence ID" value="OMG53000.1"/>
    <property type="molecule type" value="Genomic_DNA"/>
</dbReference>
<organism evidence="2 3">
    <name type="scientific">Azonexus hydrophilus</name>
    <dbReference type="NCBI Taxonomy" id="418702"/>
    <lineage>
        <taxon>Bacteria</taxon>
        <taxon>Pseudomonadati</taxon>
        <taxon>Pseudomonadota</taxon>
        <taxon>Betaproteobacteria</taxon>
        <taxon>Rhodocyclales</taxon>
        <taxon>Azonexaceae</taxon>
        <taxon>Azonexus</taxon>
    </lineage>
</organism>
<feature type="domain" description="HD-GYP" evidence="1">
    <location>
        <begin position="174"/>
        <end position="368"/>
    </location>
</feature>
<dbReference type="CDD" id="cd00077">
    <property type="entry name" value="HDc"/>
    <property type="match status" value="1"/>
</dbReference>
<dbReference type="SUPFAM" id="SSF109604">
    <property type="entry name" value="HD-domain/PDEase-like"/>
    <property type="match status" value="1"/>
</dbReference>
<proteinExistence type="predicted"/>
<dbReference type="InterPro" id="IPR037522">
    <property type="entry name" value="HD_GYP_dom"/>
</dbReference>
<dbReference type="SMART" id="SM00471">
    <property type="entry name" value="HDc"/>
    <property type="match status" value="1"/>
</dbReference>
<dbReference type="PANTHER" id="PTHR43155">
    <property type="entry name" value="CYCLIC DI-GMP PHOSPHODIESTERASE PA4108-RELATED"/>
    <property type="match status" value="1"/>
</dbReference>
<dbReference type="GO" id="GO:0008081">
    <property type="term" value="F:phosphoric diester hydrolase activity"/>
    <property type="evidence" value="ECO:0007669"/>
    <property type="project" value="UniProtKB-ARBA"/>
</dbReference>
<dbReference type="Gene3D" id="1.10.3210.10">
    <property type="entry name" value="Hypothetical protein af1432"/>
    <property type="match status" value="1"/>
</dbReference>
<dbReference type="InterPro" id="IPR021812">
    <property type="entry name" value="DUF3391"/>
</dbReference>
<gene>
    <name evidence="2" type="ORF">BJN45_12225</name>
</gene>
<dbReference type="OrthoDB" id="9764808at2"/>
<reference evidence="2 3" key="1">
    <citation type="submission" date="2016-10" db="EMBL/GenBank/DDBJ databases">
        <title>Alkaliphiles isolated from bioreactors.</title>
        <authorList>
            <person name="Salah Z."/>
            <person name="Rout S.P."/>
            <person name="Humphreys P.N."/>
        </authorList>
    </citation>
    <scope>NUCLEOTIDE SEQUENCE [LARGE SCALE GENOMIC DNA]</scope>
    <source>
        <strain evidence="2 3">ZS02</strain>
    </source>
</reference>
<dbReference type="STRING" id="418702.BJN45_12225"/>
<accession>A0A1R1I2Z7</accession>
<comment type="caution">
    <text evidence="2">The sequence shown here is derived from an EMBL/GenBank/DDBJ whole genome shotgun (WGS) entry which is preliminary data.</text>
</comment>
<evidence type="ECO:0000313" key="2">
    <source>
        <dbReference type="EMBL" id="OMG53000.1"/>
    </source>
</evidence>